<feature type="transmembrane region" description="Helical" evidence="1">
    <location>
        <begin position="289"/>
        <end position="311"/>
    </location>
</feature>
<keyword evidence="1" id="KW-1133">Transmembrane helix</keyword>
<keyword evidence="1" id="KW-0812">Transmembrane</keyword>
<keyword evidence="1" id="KW-0472">Membrane</keyword>
<reference evidence="3 4" key="1">
    <citation type="submission" date="2017-07" db="EMBL/GenBank/DDBJ databases">
        <title>Leptospira spp. isolated from tropical soils.</title>
        <authorList>
            <person name="Thibeaux R."/>
            <person name="Iraola G."/>
            <person name="Ferres I."/>
            <person name="Bierque E."/>
            <person name="Girault D."/>
            <person name="Soupe-Gilbert M.-E."/>
            <person name="Picardeau M."/>
            <person name="Goarant C."/>
        </authorList>
    </citation>
    <scope>NUCLEOTIDE SEQUENCE [LARGE SCALE GENOMIC DNA]</scope>
    <source>
        <strain evidence="3 4">MCA1-C-A1</strain>
    </source>
</reference>
<keyword evidence="3" id="KW-0645">Protease</keyword>
<feature type="transmembrane region" description="Helical" evidence="1">
    <location>
        <begin position="207"/>
        <end position="228"/>
    </location>
</feature>
<sequence>MGLLKESLKDFFQDKRDWISFGGVFLLFLIFWSYNYSFRFAPLFTQALKDNQIGLSLFYFLFFTAGALVIYPIALAFYGKLNEFKSSIPLILGFVVVLAIVCSARIRDSELFRWAGSSSVEIAMLTVNYMGTILAYVALPLAWIILRKNSQDRLLGLDKSPKFGEVLFLLGLMLPIIAIASFSLSFLSVYPRFAGRMSDGYLIYPPTLWIILFEISYAADFAVLETFFRGFMVFPLASRAGSKPAVLAMAFMYGLLHFTKPQFEALGSFFGGFILGMISYRTKSVYAGILIHIGVALAMELAATLQFLYFME</sequence>
<dbReference type="GO" id="GO:0006508">
    <property type="term" value="P:proteolysis"/>
    <property type="evidence" value="ECO:0007669"/>
    <property type="project" value="UniProtKB-KW"/>
</dbReference>
<dbReference type="GO" id="GO:0008237">
    <property type="term" value="F:metallopeptidase activity"/>
    <property type="evidence" value="ECO:0007669"/>
    <property type="project" value="UniProtKB-KW"/>
</dbReference>
<name>A0A2M9XIT9_9LEPT</name>
<feature type="transmembrane region" description="Helical" evidence="1">
    <location>
        <begin position="57"/>
        <end position="78"/>
    </location>
</feature>
<comment type="caution">
    <text evidence="3">The sequence shown here is derived from an EMBL/GenBank/DDBJ whole genome shotgun (WGS) entry which is preliminary data.</text>
</comment>
<keyword evidence="4" id="KW-1185">Reference proteome</keyword>
<dbReference type="Pfam" id="PF02517">
    <property type="entry name" value="Rce1-like"/>
    <property type="match status" value="1"/>
</dbReference>
<dbReference type="Proteomes" id="UP000232196">
    <property type="component" value="Unassembled WGS sequence"/>
</dbReference>
<feature type="transmembrane region" description="Helical" evidence="1">
    <location>
        <begin position="18"/>
        <end position="37"/>
    </location>
</feature>
<dbReference type="AlphaFoldDB" id="A0A2M9XIT9"/>
<dbReference type="EMBL" id="NPDN01000001">
    <property type="protein sequence ID" value="PJZ27554.1"/>
    <property type="molecule type" value="Genomic_DNA"/>
</dbReference>
<dbReference type="GO" id="GO:0004175">
    <property type="term" value="F:endopeptidase activity"/>
    <property type="evidence" value="ECO:0007669"/>
    <property type="project" value="UniProtKB-ARBA"/>
</dbReference>
<dbReference type="GO" id="GO:0080120">
    <property type="term" value="P:CAAX-box protein maturation"/>
    <property type="evidence" value="ECO:0007669"/>
    <property type="project" value="UniProtKB-ARBA"/>
</dbReference>
<dbReference type="InterPro" id="IPR003675">
    <property type="entry name" value="Rce1/LyrA-like_dom"/>
</dbReference>
<feature type="transmembrane region" description="Helical" evidence="1">
    <location>
        <begin position="127"/>
        <end position="146"/>
    </location>
</feature>
<dbReference type="OrthoDB" id="319336at2"/>
<accession>A0A2M9XIT9</accession>
<gene>
    <name evidence="3" type="ORF">CH357_01345</name>
</gene>
<organism evidence="3 4">
    <name type="scientific">Leptospira hartskeerlii</name>
    <dbReference type="NCBI Taxonomy" id="2023177"/>
    <lineage>
        <taxon>Bacteria</taxon>
        <taxon>Pseudomonadati</taxon>
        <taxon>Spirochaetota</taxon>
        <taxon>Spirochaetia</taxon>
        <taxon>Leptospirales</taxon>
        <taxon>Leptospiraceae</taxon>
        <taxon>Leptospira</taxon>
    </lineage>
</organism>
<evidence type="ECO:0000259" key="2">
    <source>
        <dbReference type="Pfam" id="PF02517"/>
    </source>
</evidence>
<protein>
    <submittedName>
        <fullName evidence="3">CPBP family intramembrane metalloprotease domain-containing protein</fullName>
    </submittedName>
</protein>
<feature type="transmembrane region" description="Helical" evidence="1">
    <location>
        <begin position="166"/>
        <end position="187"/>
    </location>
</feature>
<evidence type="ECO:0000313" key="3">
    <source>
        <dbReference type="EMBL" id="PJZ27554.1"/>
    </source>
</evidence>
<keyword evidence="3" id="KW-0482">Metalloprotease</keyword>
<proteinExistence type="predicted"/>
<keyword evidence="3" id="KW-0378">Hydrolase</keyword>
<feature type="domain" description="CAAX prenyl protease 2/Lysostaphin resistance protein A-like" evidence="2">
    <location>
        <begin position="225"/>
        <end position="295"/>
    </location>
</feature>
<feature type="transmembrane region" description="Helical" evidence="1">
    <location>
        <begin position="90"/>
        <end position="107"/>
    </location>
</feature>
<evidence type="ECO:0000313" key="4">
    <source>
        <dbReference type="Proteomes" id="UP000232196"/>
    </source>
</evidence>
<feature type="transmembrane region" description="Helical" evidence="1">
    <location>
        <begin position="265"/>
        <end position="282"/>
    </location>
</feature>
<evidence type="ECO:0000256" key="1">
    <source>
        <dbReference type="SAM" id="Phobius"/>
    </source>
</evidence>